<dbReference type="SUPFAM" id="SSF52540">
    <property type="entry name" value="P-loop containing nucleoside triphosphate hydrolases"/>
    <property type="match status" value="1"/>
</dbReference>
<feature type="non-terminal residue" evidence="4">
    <location>
        <position position="1"/>
    </location>
</feature>
<evidence type="ECO:0000313" key="4">
    <source>
        <dbReference type="EMBL" id="GAJ24594.1"/>
    </source>
</evidence>
<dbReference type="EMBL" id="BARW01038790">
    <property type="protein sequence ID" value="GAJ24594.1"/>
    <property type="molecule type" value="Genomic_DNA"/>
</dbReference>
<gene>
    <name evidence="4" type="ORF">S12H4_59384</name>
</gene>
<dbReference type="InterPro" id="IPR005225">
    <property type="entry name" value="Small_GTP-bd"/>
</dbReference>
<dbReference type="NCBIfam" id="TIGR00231">
    <property type="entry name" value="small_GTP"/>
    <property type="match status" value="1"/>
</dbReference>
<reference evidence="4" key="1">
    <citation type="journal article" date="2014" name="Front. Microbiol.">
        <title>High frequency of phylogenetically diverse reductive dehalogenase-homologous genes in deep subseafloor sedimentary metagenomes.</title>
        <authorList>
            <person name="Kawai M."/>
            <person name="Futagami T."/>
            <person name="Toyoda A."/>
            <person name="Takaki Y."/>
            <person name="Nishi S."/>
            <person name="Hori S."/>
            <person name="Arai W."/>
            <person name="Tsubouchi T."/>
            <person name="Morono Y."/>
            <person name="Uchiyama I."/>
            <person name="Ito T."/>
            <person name="Fujiyama A."/>
            <person name="Inagaki F."/>
            <person name="Takami H."/>
        </authorList>
    </citation>
    <scope>NUCLEOTIDE SEQUENCE</scope>
    <source>
        <strain evidence="4">Expedition CK06-06</strain>
    </source>
</reference>
<dbReference type="GO" id="GO:0003924">
    <property type="term" value="F:GTPase activity"/>
    <property type="evidence" value="ECO:0007669"/>
    <property type="project" value="InterPro"/>
</dbReference>
<dbReference type="PANTHER" id="PTHR43261">
    <property type="entry name" value="TRANSLATION ELONGATION FACTOR G-RELATED"/>
    <property type="match status" value="1"/>
</dbReference>
<protein>
    <recommendedName>
        <fullName evidence="3">Tr-type G domain-containing protein</fullName>
    </recommendedName>
</protein>
<dbReference type="InterPro" id="IPR027417">
    <property type="entry name" value="P-loop_NTPase"/>
</dbReference>
<evidence type="ECO:0000256" key="2">
    <source>
        <dbReference type="ARBA" id="ARBA00023134"/>
    </source>
</evidence>
<sequence>GAGKTSLSEAILFTTGVVTRLGKVDDGTTTSDYDPDEVKRQISLNLAMLPCEWRETKINLLDTPGYSDFVGDVKAAIRVSEEAIIVICAASGVEVGSEQVWSYSEEANLPRLIFVNKMDRENADFYRTVKELQSKFGRRCIPVQLPIGAQADFQGIVDLLT</sequence>
<organism evidence="4">
    <name type="scientific">marine sediment metagenome</name>
    <dbReference type="NCBI Taxonomy" id="412755"/>
    <lineage>
        <taxon>unclassified sequences</taxon>
        <taxon>metagenomes</taxon>
        <taxon>ecological metagenomes</taxon>
    </lineage>
</organism>
<dbReference type="PROSITE" id="PS51722">
    <property type="entry name" value="G_TR_2"/>
    <property type="match status" value="1"/>
</dbReference>
<proteinExistence type="predicted"/>
<keyword evidence="2" id="KW-0342">GTP-binding</keyword>
<dbReference type="InterPro" id="IPR000795">
    <property type="entry name" value="T_Tr_GTP-bd_dom"/>
</dbReference>
<accession>X1V4F7</accession>
<dbReference type="PANTHER" id="PTHR43261:SF6">
    <property type="entry name" value="ELONGATION FACTOR G-LIKE PROTEIN"/>
    <property type="match status" value="1"/>
</dbReference>
<comment type="caution">
    <text evidence="4">The sequence shown here is derived from an EMBL/GenBank/DDBJ whole genome shotgun (WGS) entry which is preliminary data.</text>
</comment>
<dbReference type="Gene3D" id="3.40.50.300">
    <property type="entry name" value="P-loop containing nucleotide triphosphate hydrolases"/>
    <property type="match status" value="1"/>
</dbReference>
<name>X1V4F7_9ZZZZ</name>
<dbReference type="AlphaFoldDB" id="X1V4F7"/>
<keyword evidence="1" id="KW-0547">Nucleotide-binding</keyword>
<dbReference type="Pfam" id="PF00009">
    <property type="entry name" value="GTP_EFTU"/>
    <property type="match status" value="1"/>
</dbReference>
<feature type="non-terminal residue" evidence="4">
    <location>
        <position position="161"/>
    </location>
</feature>
<feature type="domain" description="Tr-type G" evidence="3">
    <location>
        <begin position="1"/>
        <end position="161"/>
    </location>
</feature>
<dbReference type="GO" id="GO:0032790">
    <property type="term" value="P:ribosome disassembly"/>
    <property type="evidence" value="ECO:0007669"/>
    <property type="project" value="TreeGrafter"/>
</dbReference>
<dbReference type="GO" id="GO:0005525">
    <property type="term" value="F:GTP binding"/>
    <property type="evidence" value="ECO:0007669"/>
    <property type="project" value="UniProtKB-KW"/>
</dbReference>
<evidence type="ECO:0000256" key="1">
    <source>
        <dbReference type="ARBA" id="ARBA00022741"/>
    </source>
</evidence>
<evidence type="ECO:0000259" key="3">
    <source>
        <dbReference type="PROSITE" id="PS51722"/>
    </source>
</evidence>